<feature type="region of interest" description="Disordered" evidence="1">
    <location>
        <begin position="288"/>
        <end position="310"/>
    </location>
</feature>
<feature type="compositionally biased region" description="Polar residues" evidence="1">
    <location>
        <begin position="680"/>
        <end position="702"/>
    </location>
</feature>
<feature type="compositionally biased region" description="Polar residues" evidence="1">
    <location>
        <begin position="1167"/>
        <end position="1189"/>
    </location>
</feature>
<evidence type="ECO:0000256" key="1">
    <source>
        <dbReference type="SAM" id="MobiDB-lite"/>
    </source>
</evidence>
<evidence type="ECO:0000313" key="2">
    <source>
        <dbReference type="EMBL" id="THY33271.1"/>
    </source>
</evidence>
<protein>
    <submittedName>
        <fullName evidence="2">Uncharacterized protein</fullName>
    </submittedName>
</protein>
<comment type="caution">
    <text evidence="2">The sequence shown here is derived from an EMBL/GenBank/DDBJ whole genome shotgun (WGS) entry which is preliminary data.</text>
</comment>
<evidence type="ECO:0000313" key="3">
    <source>
        <dbReference type="Proteomes" id="UP000306584"/>
    </source>
</evidence>
<feature type="region of interest" description="Disordered" evidence="1">
    <location>
        <begin position="732"/>
        <end position="816"/>
    </location>
</feature>
<feature type="compositionally biased region" description="Low complexity" evidence="1">
    <location>
        <begin position="732"/>
        <end position="741"/>
    </location>
</feature>
<name>A0A4S9LTL3_AURPU</name>
<feature type="region of interest" description="Disordered" evidence="1">
    <location>
        <begin position="621"/>
        <end position="717"/>
    </location>
</feature>
<gene>
    <name evidence="2" type="ORF">D6D01_02340</name>
</gene>
<dbReference type="Proteomes" id="UP000306584">
    <property type="component" value="Unassembled WGS sequence"/>
</dbReference>
<feature type="compositionally biased region" description="Low complexity" evidence="1">
    <location>
        <begin position="223"/>
        <end position="233"/>
    </location>
</feature>
<proteinExistence type="predicted"/>
<feature type="compositionally biased region" description="Polar residues" evidence="1">
    <location>
        <begin position="1197"/>
        <end position="1215"/>
    </location>
</feature>
<feature type="compositionally biased region" description="Polar residues" evidence="1">
    <location>
        <begin position="410"/>
        <end position="422"/>
    </location>
</feature>
<dbReference type="EMBL" id="QZBD01000051">
    <property type="protein sequence ID" value="THY33271.1"/>
    <property type="molecule type" value="Genomic_DNA"/>
</dbReference>
<organism evidence="2 3">
    <name type="scientific">Aureobasidium pullulans</name>
    <name type="common">Black yeast</name>
    <name type="synonym">Pullularia pullulans</name>
    <dbReference type="NCBI Taxonomy" id="5580"/>
    <lineage>
        <taxon>Eukaryota</taxon>
        <taxon>Fungi</taxon>
        <taxon>Dikarya</taxon>
        <taxon>Ascomycota</taxon>
        <taxon>Pezizomycotina</taxon>
        <taxon>Dothideomycetes</taxon>
        <taxon>Dothideomycetidae</taxon>
        <taxon>Dothideales</taxon>
        <taxon>Saccotheciaceae</taxon>
        <taxon>Aureobasidium</taxon>
    </lineage>
</organism>
<feature type="compositionally biased region" description="Low complexity" evidence="1">
    <location>
        <begin position="1216"/>
        <end position="1234"/>
    </location>
</feature>
<feature type="region of interest" description="Disordered" evidence="1">
    <location>
        <begin position="223"/>
        <end position="247"/>
    </location>
</feature>
<feature type="compositionally biased region" description="Basic and acidic residues" evidence="1">
    <location>
        <begin position="764"/>
        <end position="781"/>
    </location>
</feature>
<feature type="region of interest" description="Disordered" evidence="1">
    <location>
        <begin position="394"/>
        <end position="433"/>
    </location>
</feature>
<reference evidence="2 3" key="1">
    <citation type="submission" date="2018-10" db="EMBL/GenBank/DDBJ databases">
        <title>Fifty Aureobasidium pullulans genomes reveal a recombining polyextremotolerant generalist.</title>
        <authorList>
            <person name="Gostincar C."/>
            <person name="Turk M."/>
            <person name="Zajc J."/>
            <person name="Gunde-Cimerman N."/>
        </authorList>
    </citation>
    <scope>NUCLEOTIDE SEQUENCE [LARGE SCALE GENOMIC DNA]</scope>
    <source>
        <strain evidence="2 3">EXF-6604</strain>
    </source>
</reference>
<accession>A0A4S9LTL3</accession>
<sequence>MSTLSSITTHTHLVSQRCHSSLFDEPSPSSSSTTALLGSTDSIACWAVIHLRFQTDTKSITGMLIAVPILHCIRLTCVEQEAHELYRPFNLIVPIIPIVSSNIKYHLMPMAHNIARKAYSAEQLLALRHSASDETALQIEAKAQDGAIKGVFNSCSFITMFSLLTPSREQSSLLSPSFAHHEKYASDLVADTPSPHAQSRFVLPDWLTDDLADHVVRNTRSFAARSSRSFATSDTLHPPPPTEPRQFNAPVLAEIDPNNQNLRPGLAANRYRPSPTPSLKKRNAEQILKDHGSPPGLRVTAGGRIVPSDQSPLCSPRYGYSAIKKNGMLIKFGPNFPAPPGGIPMQRNGLPNGFVAQDPNGRLCQMVDGKFLPVDDVDGIPQLYIAAPNLTGSTGFPAGEKEEGPGATPFDNSSRQQPSQSFEVAPPIGPSIKQTTMKQPTISVAMQIQALEKQYTKLEQESKDLDKVEVLQRSSMSSKAYNQLVQNRRELVSRMNSVRVSLKSLRGEKSSTDHSPQTMLQSMQPQFSMPPYGPTVMMGPAGPIPDWAFDGNGPDSHNMPPFHGAPMPHGLGYYGPPPPGYPGAMAPYPGMFGPMPPMFNMMGMPPVDAYGNFMPPITNMDPQAFSNGSPPAPRAEAVQESAPISRRPAETTSVSQQDSPRRTHALQIKVPENKSDESQKSALNPMSPSYQPAGKSTPTSKVVPTRAASPSPALAEAVRQHNAWITESANASATNLNSAGSQRKLRYQSSSSSYATADFFPNNPRDHSMRKDAYPIVHDRNASCNKMGEHPSASSEQPITPDKENQDPSWTFAPVASVTTPPTMYEQAVDQPAIPEMGHVDPVQDRSEMNVSPKNRRPDYLMGHKSVSEAATIGSGLPSPALDSSHYALSEQPEAVVSSKSSKQGFDLEETAYMSGFKAGEARLPVSVEKNGLWLDGYCAGLLKSAQTSATIALSQPKAPVPGYAALAIVKPYLQPDHAIVGTQRPVSTVDAKITPVNILKDVIFSTQNENAVLTPDHNGPHINDLAGLHLGSWAKTHQASMPVESDAVLARLRNGKTILPERTSTAMQRLLPSAGISNDHSRTGMPLAKMADVMVEREKVHVPQDRRATSAQMPAGGSPTAYFQRNYPAHRVMSSQLEWKSGSSIAQVAGLATGYFAQYDGTRSDANTITNKQPLTQMSGNTGMTTHDTMAGALPENQTSMSGRFTEGSMTTDAKTGSPSSSPGKRSPTKGSPAKVKFAQIAGRAGIKVRSDSRDEQESEPSSPQEKRRWRDVWGKRFTESGAREGEQKQGGRH</sequence>
<feature type="compositionally biased region" description="Basic and acidic residues" evidence="1">
    <location>
        <begin position="1266"/>
        <end position="1295"/>
    </location>
</feature>
<feature type="region of interest" description="Disordered" evidence="1">
    <location>
        <begin position="1167"/>
        <end position="1295"/>
    </location>
</feature>